<evidence type="ECO:0000313" key="11">
    <source>
        <dbReference type="EMBL" id="EID75200.1"/>
    </source>
</evidence>
<dbReference type="Pfam" id="PF13715">
    <property type="entry name" value="CarbopepD_reg_2"/>
    <property type="match status" value="1"/>
</dbReference>
<dbReference type="GO" id="GO:0009279">
    <property type="term" value="C:cell outer membrane"/>
    <property type="evidence" value="ECO:0007669"/>
    <property type="project" value="UniProtKB-SubCell"/>
</dbReference>
<evidence type="ECO:0000256" key="4">
    <source>
        <dbReference type="ARBA" id="ARBA00022692"/>
    </source>
</evidence>
<sequence length="792" mass="89557">MGIRKIMFLTFIFITGTFFTISAQERFTLSGVVKASSSNENLIGVSIVVNSLSLGTTTNEYGYYALSLPAGDHKVWISYLGFSDKVVEITLDKNKKLDILLDEATEQLEEVVVSQNSELLNVRKPQMSVNVLNTKTIKQIPAVLGEADIVKSIVLLPGVSNAGEGSSGFNVRGGAVDQNLILLDEATIYNSSHLFGLFSIFNPDAIKDLKLYKGGIPSRYGGRVSSVLEIYQKEGNSKEFKGNGGIGAVASRLLLEGPIANEKSSFLIGGRASYAHLFLKATGNDNSAYFYDLNTKLNFELNPQNTIYLSGYFGRDVFNISESFINSYGNSFVNMRWNHLFSEKLFSNLSLIYSDYYYGLELDFVGFEWNSGIKNFNAKYDFKYYLSNKLQMQFGVNNHYYLFNPGEIKPNRDDSGITYKKLTDKFANEASVYIDIEQQLGDHLSISYGTRLSQFNRFGQKEIYNYANNHAVVYNQSLQQYQSATPTDTIAISNKKTTHKFSNLEPRLAISYALNDNTSIKASYNRMTQYLHLISNTSSPTPLDVWTPSDNFAKPQLLDQFAVGYFKNIGRNYTIETELFYKKIKNRIDYIDGAELIANNAIEQVILPGKARAYGWELLLKKNMGNLTGWIAYTLSKSEQRTPGRNSNEPGINNGQWYNTPYDKTHDVSVTANYKHSEKWTFGGNFIFQTGQPTTYPIGQYTFHGMTIPIYGPRNDNRLPSYHRLDLSATLTPKKNATRNWDAEWIFTIYNVYNRKNANSISFRENRDLNRNEAVKLSLFGIIPAVSYNFKF</sequence>
<comment type="subcellular location">
    <subcellularLocation>
        <location evidence="1 8">Cell outer membrane</location>
        <topology evidence="1 8">Multi-pass membrane protein</topology>
    </subcellularLocation>
</comment>
<gene>
    <name evidence="11" type="ORF">W5A_06510</name>
</gene>
<dbReference type="GO" id="GO:0044718">
    <property type="term" value="P:siderophore transmembrane transport"/>
    <property type="evidence" value="ECO:0007669"/>
    <property type="project" value="TreeGrafter"/>
</dbReference>
<evidence type="ECO:0000256" key="9">
    <source>
        <dbReference type="SAM" id="MobiDB-lite"/>
    </source>
</evidence>
<proteinExistence type="inferred from homology"/>
<evidence type="ECO:0000256" key="8">
    <source>
        <dbReference type="PROSITE-ProRule" id="PRU01360"/>
    </source>
</evidence>
<feature type="region of interest" description="Disordered" evidence="9">
    <location>
        <begin position="638"/>
        <end position="658"/>
    </location>
</feature>
<dbReference type="PATRIC" id="fig|946077.3.peg.1318"/>
<keyword evidence="5" id="KW-0732">Signal</keyword>
<dbReference type="STRING" id="946077.W5A_06510"/>
<dbReference type="Gene3D" id="2.40.170.20">
    <property type="entry name" value="TonB-dependent receptor, beta-barrel domain"/>
    <property type="match status" value="1"/>
</dbReference>
<evidence type="ECO:0000256" key="7">
    <source>
        <dbReference type="ARBA" id="ARBA00023237"/>
    </source>
</evidence>
<dbReference type="InterPro" id="IPR008969">
    <property type="entry name" value="CarboxyPept-like_regulatory"/>
</dbReference>
<organism evidence="11 12">
    <name type="scientific">Imtechella halotolerans K1</name>
    <dbReference type="NCBI Taxonomy" id="946077"/>
    <lineage>
        <taxon>Bacteria</taxon>
        <taxon>Pseudomonadati</taxon>
        <taxon>Bacteroidota</taxon>
        <taxon>Flavobacteriia</taxon>
        <taxon>Flavobacteriales</taxon>
        <taxon>Flavobacteriaceae</taxon>
        <taxon>Imtechella</taxon>
    </lineage>
</organism>
<evidence type="ECO:0000256" key="3">
    <source>
        <dbReference type="ARBA" id="ARBA00022452"/>
    </source>
</evidence>
<evidence type="ECO:0000256" key="2">
    <source>
        <dbReference type="ARBA" id="ARBA00022448"/>
    </source>
</evidence>
<dbReference type="Gene3D" id="2.170.130.10">
    <property type="entry name" value="TonB-dependent receptor, plug domain"/>
    <property type="match status" value="1"/>
</dbReference>
<dbReference type="EMBL" id="AJJU01000006">
    <property type="protein sequence ID" value="EID75200.1"/>
    <property type="molecule type" value="Genomic_DNA"/>
</dbReference>
<dbReference type="InterPro" id="IPR012910">
    <property type="entry name" value="Plug_dom"/>
</dbReference>
<dbReference type="InterPro" id="IPR039426">
    <property type="entry name" value="TonB-dep_rcpt-like"/>
</dbReference>
<dbReference type="SUPFAM" id="SSF49464">
    <property type="entry name" value="Carboxypeptidase regulatory domain-like"/>
    <property type="match status" value="1"/>
</dbReference>
<dbReference type="PANTHER" id="PTHR30069:SF29">
    <property type="entry name" value="HEMOGLOBIN AND HEMOGLOBIN-HAPTOGLOBIN-BINDING PROTEIN 1-RELATED"/>
    <property type="match status" value="1"/>
</dbReference>
<evidence type="ECO:0000256" key="6">
    <source>
        <dbReference type="ARBA" id="ARBA00023136"/>
    </source>
</evidence>
<keyword evidence="11" id="KW-0675">Receptor</keyword>
<protein>
    <submittedName>
        <fullName evidence="11">TonB-dependent Receptor</fullName>
    </submittedName>
</protein>
<dbReference type="RefSeq" id="WP_008238672.1">
    <property type="nucleotide sequence ID" value="NZ_AJJU01000006.1"/>
</dbReference>
<keyword evidence="4 8" id="KW-0812">Transmembrane</keyword>
<dbReference type="PANTHER" id="PTHR30069">
    <property type="entry name" value="TONB-DEPENDENT OUTER MEMBRANE RECEPTOR"/>
    <property type="match status" value="1"/>
</dbReference>
<evidence type="ECO:0000259" key="10">
    <source>
        <dbReference type="Pfam" id="PF07715"/>
    </source>
</evidence>
<keyword evidence="12" id="KW-1185">Reference proteome</keyword>
<keyword evidence="2 8" id="KW-0813">Transport</keyword>
<dbReference type="GO" id="GO:0015344">
    <property type="term" value="F:siderophore uptake transmembrane transporter activity"/>
    <property type="evidence" value="ECO:0007669"/>
    <property type="project" value="TreeGrafter"/>
</dbReference>
<comment type="similarity">
    <text evidence="8">Belongs to the TonB-dependent receptor family.</text>
</comment>
<evidence type="ECO:0000313" key="12">
    <source>
        <dbReference type="Proteomes" id="UP000005938"/>
    </source>
</evidence>
<name>I0WFN4_9FLAO</name>
<keyword evidence="6 8" id="KW-0472">Membrane</keyword>
<dbReference type="SUPFAM" id="SSF56935">
    <property type="entry name" value="Porins"/>
    <property type="match status" value="1"/>
</dbReference>
<dbReference type="eggNOG" id="COG4771">
    <property type="taxonomic scope" value="Bacteria"/>
</dbReference>
<keyword evidence="3 8" id="KW-1134">Transmembrane beta strand</keyword>
<evidence type="ECO:0000256" key="1">
    <source>
        <dbReference type="ARBA" id="ARBA00004571"/>
    </source>
</evidence>
<accession>I0WFN4</accession>
<dbReference type="Proteomes" id="UP000005938">
    <property type="component" value="Unassembled WGS sequence"/>
</dbReference>
<keyword evidence="7 8" id="KW-0998">Cell outer membrane</keyword>
<dbReference type="InterPro" id="IPR037066">
    <property type="entry name" value="Plug_dom_sf"/>
</dbReference>
<evidence type="ECO:0000256" key="5">
    <source>
        <dbReference type="ARBA" id="ARBA00022729"/>
    </source>
</evidence>
<dbReference type="PROSITE" id="PS52016">
    <property type="entry name" value="TONB_DEPENDENT_REC_3"/>
    <property type="match status" value="1"/>
</dbReference>
<dbReference type="Pfam" id="PF07715">
    <property type="entry name" value="Plug"/>
    <property type="match status" value="1"/>
</dbReference>
<reference evidence="11 12" key="1">
    <citation type="journal article" date="2012" name="J. Bacteriol.">
        <title>Genome Sequence of the Halotolerant Bacterium Imtechella halotolerans K1T.</title>
        <authorList>
            <person name="Kumar S."/>
            <person name="Vikram S."/>
            <person name="Subramanian S."/>
            <person name="Raghava G.P."/>
            <person name="Pinnaka A.K."/>
        </authorList>
    </citation>
    <scope>NUCLEOTIDE SEQUENCE [LARGE SCALE GENOMIC DNA]</scope>
    <source>
        <strain evidence="11 12">K1</strain>
    </source>
</reference>
<dbReference type="InterPro" id="IPR036942">
    <property type="entry name" value="Beta-barrel_TonB_sf"/>
</dbReference>
<dbReference type="AlphaFoldDB" id="I0WFN4"/>
<comment type="caution">
    <text evidence="11">The sequence shown here is derived from an EMBL/GenBank/DDBJ whole genome shotgun (WGS) entry which is preliminary data.</text>
</comment>
<dbReference type="OrthoDB" id="9803050at2"/>
<feature type="domain" description="TonB-dependent receptor plug" evidence="10">
    <location>
        <begin position="123"/>
        <end position="223"/>
    </location>
</feature>
<dbReference type="Gene3D" id="2.60.40.1120">
    <property type="entry name" value="Carboxypeptidase-like, regulatory domain"/>
    <property type="match status" value="1"/>
</dbReference>